<dbReference type="RefSeq" id="WP_087038112.1">
    <property type="nucleotide sequence ID" value="NZ_CP021377.1"/>
</dbReference>
<keyword evidence="2" id="KW-1185">Reference proteome</keyword>
<dbReference type="EMBL" id="CP021377">
    <property type="protein sequence ID" value="ART83491.1"/>
    <property type="molecule type" value="Genomic_DNA"/>
</dbReference>
<evidence type="ECO:0008006" key="3">
    <source>
        <dbReference type="Google" id="ProtNLM"/>
    </source>
</evidence>
<evidence type="ECO:0000313" key="1">
    <source>
        <dbReference type="EMBL" id="ART83491.1"/>
    </source>
</evidence>
<protein>
    <recommendedName>
        <fullName evidence="3">DUF3081 domain-containing protein</fullName>
    </recommendedName>
</protein>
<proteinExistence type="predicted"/>
<sequence length="93" mass="10693">MENELNNKVVLEVFDKIRNHGEPYEDGHILEGIIASSDFDGYSVLLSGSGVTLQLNFHQSYKFDYASEKLKAQFMDKIDYIHRNYNNRSASSE</sequence>
<evidence type="ECO:0000313" key="2">
    <source>
        <dbReference type="Proteomes" id="UP000243937"/>
    </source>
</evidence>
<accession>A0A1Y0D7G1</accession>
<name>A0A1Y0D7G1_9GAMM</name>
<dbReference type="AlphaFoldDB" id="A0A1Y0D7G1"/>
<reference evidence="1 2" key="1">
    <citation type="journal article" date="2014" name="Int. J. Syst. Evol. Microbiol.">
        <title>Oceanisphaera profunda sp. nov., a marine bacterium isolated from deep-sea sediment, and emended description of the genus Oceanisphaera.</title>
        <authorList>
            <person name="Xu Z."/>
            <person name="Zhang X.Y."/>
            <person name="Su H.N."/>
            <person name="Yu Z.C."/>
            <person name="Liu C."/>
            <person name="Li H."/>
            <person name="Chen X.L."/>
            <person name="Song X.Y."/>
            <person name="Xie B.B."/>
            <person name="Qin Q.L."/>
            <person name="Zhou B.C."/>
            <person name="Shi M."/>
            <person name="Huang Y."/>
            <person name="Zhang Y.Z."/>
        </authorList>
    </citation>
    <scope>NUCLEOTIDE SEQUENCE [LARGE SCALE GENOMIC DNA]</scope>
    <source>
        <strain evidence="1 2">SM1222</strain>
    </source>
</reference>
<dbReference type="KEGG" id="opf:CBP31_13370"/>
<dbReference type="OrthoDB" id="5818611at2"/>
<gene>
    <name evidence="1" type="ORF">CBP31_13370</name>
</gene>
<dbReference type="Pfam" id="PF11280">
    <property type="entry name" value="DUF3081"/>
    <property type="match status" value="1"/>
</dbReference>
<organism evidence="1 2">
    <name type="scientific">Oceanisphaera profunda</name>
    <dbReference type="NCBI Taxonomy" id="1416627"/>
    <lineage>
        <taxon>Bacteria</taxon>
        <taxon>Pseudomonadati</taxon>
        <taxon>Pseudomonadota</taxon>
        <taxon>Gammaproteobacteria</taxon>
        <taxon>Aeromonadales</taxon>
        <taxon>Aeromonadaceae</taxon>
        <taxon>Oceanisphaera</taxon>
    </lineage>
</organism>
<dbReference type="Proteomes" id="UP000243937">
    <property type="component" value="Chromosome"/>
</dbReference>
<dbReference type="InterPro" id="IPR021432">
    <property type="entry name" value="DUF3081"/>
</dbReference>